<proteinExistence type="predicted"/>
<feature type="transmembrane region" description="Helical" evidence="6">
    <location>
        <begin position="189"/>
        <end position="207"/>
    </location>
</feature>
<dbReference type="GO" id="GO:0015171">
    <property type="term" value="F:amino acid transmembrane transporter activity"/>
    <property type="evidence" value="ECO:0007669"/>
    <property type="project" value="TreeGrafter"/>
</dbReference>
<evidence type="ECO:0000256" key="1">
    <source>
        <dbReference type="ARBA" id="ARBA00004651"/>
    </source>
</evidence>
<evidence type="ECO:0000256" key="4">
    <source>
        <dbReference type="ARBA" id="ARBA00022989"/>
    </source>
</evidence>
<evidence type="ECO:0000313" key="7">
    <source>
        <dbReference type="EMBL" id="KXF82820.1"/>
    </source>
</evidence>
<sequence>MEFLLIIANVAVIWVLAVITPGANVLLTINTALNYNRHTASFSAFGVAVAVALWGLFGGSGLIILFSLFPEILTAMKVLGGAYLVYLGLRQLKQIREKKKLHIDPQALSSLPSPKRVFLTAFFTSILNVKTGFFVVSVFSVSVTQHITLPLILAIMFTMSGITLVWHLFLSFAFSRHSAKSAYEKASRLFDFLTGGLFTLFGIKVMAS</sequence>
<organism evidence="7 8">
    <name type="scientific">Enterovibrio coralii</name>
    <dbReference type="NCBI Taxonomy" id="294935"/>
    <lineage>
        <taxon>Bacteria</taxon>
        <taxon>Pseudomonadati</taxon>
        <taxon>Pseudomonadota</taxon>
        <taxon>Gammaproteobacteria</taxon>
        <taxon>Vibrionales</taxon>
        <taxon>Vibrionaceae</taxon>
        <taxon>Enterovibrio</taxon>
    </lineage>
</organism>
<evidence type="ECO:0000256" key="5">
    <source>
        <dbReference type="ARBA" id="ARBA00023136"/>
    </source>
</evidence>
<dbReference type="EMBL" id="LNTY01000015">
    <property type="protein sequence ID" value="KXF82820.1"/>
    <property type="molecule type" value="Genomic_DNA"/>
</dbReference>
<dbReference type="PANTHER" id="PTHR30086:SF20">
    <property type="entry name" value="ARGININE EXPORTER PROTEIN ARGO-RELATED"/>
    <property type="match status" value="1"/>
</dbReference>
<dbReference type="OrthoDB" id="581870at2"/>
<comment type="caution">
    <text evidence="7">The sequence shown here is derived from an EMBL/GenBank/DDBJ whole genome shotgun (WGS) entry which is preliminary data.</text>
</comment>
<name>A0A135IBI2_9GAMM</name>
<dbReference type="InterPro" id="IPR001123">
    <property type="entry name" value="LeuE-type"/>
</dbReference>
<dbReference type="Pfam" id="PF01810">
    <property type="entry name" value="LysE"/>
    <property type="match status" value="1"/>
</dbReference>
<dbReference type="PANTHER" id="PTHR30086">
    <property type="entry name" value="ARGININE EXPORTER PROTEIN ARGO"/>
    <property type="match status" value="1"/>
</dbReference>
<feature type="transmembrane region" description="Helical" evidence="6">
    <location>
        <begin position="6"/>
        <end position="27"/>
    </location>
</feature>
<feature type="transmembrane region" description="Helical" evidence="6">
    <location>
        <begin position="117"/>
        <end position="141"/>
    </location>
</feature>
<gene>
    <name evidence="7" type="ORF">ATN88_23380</name>
</gene>
<dbReference type="RefSeq" id="WP_067412141.1">
    <property type="nucleotide sequence ID" value="NZ_LNTY01000015.1"/>
</dbReference>
<comment type="subcellular location">
    <subcellularLocation>
        <location evidence="1">Cell membrane</location>
        <topology evidence="1">Multi-pass membrane protein</topology>
    </subcellularLocation>
</comment>
<evidence type="ECO:0000313" key="8">
    <source>
        <dbReference type="Proteomes" id="UP000070529"/>
    </source>
</evidence>
<accession>A0A135IBI2</accession>
<reference evidence="7 8" key="1">
    <citation type="submission" date="2015-11" db="EMBL/GenBank/DDBJ databases">
        <title>Genomic Taxonomy of the Vibrionaceae.</title>
        <authorList>
            <person name="Gomez-Gil B."/>
            <person name="Enciso-Ibarra J."/>
        </authorList>
    </citation>
    <scope>NUCLEOTIDE SEQUENCE [LARGE SCALE GENOMIC DNA]</scope>
    <source>
        <strain evidence="7 8">CAIM 912</strain>
    </source>
</reference>
<feature type="transmembrane region" description="Helical" evidence="6">
    <location>
        <begin position="63"/>
        <end position="89"/>
    </location>
</feature>
<keyword evidence="3 6" id="KW-0812">Transmembrane</keyword>
<keyword evidence="5 6" id="KW-0472">Membrane</keyword>
<evidence type="ECO:0000256" key="6">
    <source>
        <dbReference type="SAM" id="Phobius"/>
    </source>
</evidence>
<keyword evidence="4 6" id="KW-1133">Transmembrane helix</keyword>
<keyword evidence="8" id="KW-1185">Reference proteome</keyword>
<dbReference type="GO" id="GO:0005886">
    <property type="term" value="C:plasma membrane"/>
    <property type="evidence" value="ECO:0007669"/>
    <property type="project" value="UniProtKB-SubCell"/>
</dbReference>
<feature type="transmembrane region" description="Helical" evidence="6">
    <location>
        <begin position="39"/>
        <end position="57"/>
    </location>
</feature>
<dbReference type="Proteomes" id="UP000070529">
    <property type="component" value="Unassembled WGS sequence"/>
</dbReference>
<protein>
    <submittedName>
        <fullName evidence="7">Lysine transporter LysE</fullName>
    </submittedName>
</protein>
<feature type="transmembrane region" description="Helical" evidence="6">
    <location>
        <begin position="147"/>
        <end position="169"/>
    </location>
</feature>
<dbReference type="STRING" id="294935.ATN88_23380"/>
<keyword evidence="2" id="KW-1003">Cell membrane</keyword>
<evidence type="ECO:0000256" key="2">
    <source>
        <dbReference type="ARBA" id="ARBA00022475"/>
    </source>
</evidence>
<evidence type="ECO:0000256" key="3">
    <source>
        <dbReference type="ARBA" id="ARBA00022692"/>
    </source>
</evidence>
<dbReference type="AlphaFoldDB" id="A0A135IBI2"/>